<keyword evidence="2" id="KW-0732">Signal</keyword>
<protein>
    <submittedName>
        <fullName evidence="3">Uncharacterized protein</fullName>
    </submittedName>
</protein>
<feature type="region of interest" description="Disordered" evidence="1">
    <location>
        <begin position="130"/>
        <end position="203"/>
    </location>
</feature>
<organism evidence="3 4">
    <name type="scientific">Thalassiosira oceanica</name>
    <name type="common">Marine diatom</name>
    <dbReference type="NCBI Taxonomy" id="159749"/>
    <lineage>
        <taxon>Eukaryota</taxon>
        <taxon>Sar</taxon>
        <taxon>Stramenopiles</taxon>
        <taxon>Ochrophyta</taxon>
        <taxon>Bacillariophyta</taxon>
        <taxon>Coscinodiscophyceae</taxon>
        <taxon>Thalassiosirophycidae</taxon>
        <taxon>Thalassiosirales</taxon>
        <taxon>Thalassiosiraceae</taxon>
        <taxon>Thalassiosira</taxon>
    </lineage>
</organism>
<name>K0RT84_THAOC</name>
<accession>K0RT84</accession>
<sequence>MSTLVGILLSASCLAVLSTGRSSASLNGEGVIGQPAPDTKLSLSPRMNNPSSRHGRQLQVLSRDRSEQGSRVSNKIKGQLSFLPAYVAFFVPEWIPVESVPGISKDFPKFPKPEAKQRLLDCRFPLRDRARQAKKRENPDVRDKENAQQRARQAKKREDSDVRDKENAQKRARRAEDGEYRDALHARENAQKQTRRAEDGEYRDALQVRDVNRKRTARNEKRDRRVDLSKGFVDEEHKTFALWRATEKGSDDMKDRDENGRHYLGKMDVRCGYCGAIGFRGELKTKGDDGDGNKIQNFGSLCCCKGKIGGIVDYELGDTLENLYTSPDVNALHFRANARVYNNSMAMSSLACEHGWRQRFHNNKCEGMLTSQGQLLRKMGPLTARDGERPKCIQAYFYGADQATAYRMMNCKVSIPSKERETYKSVFKALHSD</sequence>
<evidence type="ECO:0000256" key="2">
    <source>
        <dbReference type="SAM" id="SignalP"/>
    </source>
</evidence>
<dbReference type="eggNOG" id="ENOG502RVEW">
    <property type="taxonomic scope" value="Eukaryota"/>
</dbReference>
<gene>
    <name evidence="3" type="ORF">THAOC_28659</name>
</gene>
<feature type="compositionally biased region" description="Polar residues" evidence="1">
    <location>
        <begin position="41"/>
        <end position="52"/>
    </location>
</feature>
<evidence type="ECO:0000313" key="3">
    <source>
        <dbReference type="EMBL" id="EJK52106.1"/>
    </source>
</evidence>
<feature type="chain" id="PRO_5003836500" evidence="2">
    <location>
        <begin position="25"/>
        <end position="433"/>
    </location>
</feature>
<reference evidence="3 4" key="1">
    <citation type="journal article" date="2012" name="Genome Biol.">
        <title>Genome and low-iron response of an oceanic diatom adapted to chronic iron limitation.</title>
        <authorList>
            <person name="Lommer M."/>
            <person name="Specht M."/>
            <person name="Roy A.S."/>
            <person name="Kraemer L."/>
            <person name="Andreson R."/>
            <person name="Gutowska M.A."/>
            <person name="Wolf J."/>
            <person name="Bergner S.V."/>
            <person name="Schilhabel M.B."/>
            <person name="Klostermeier U.C."/>
            <person name="Beiko R.G."/>
            <person name="Rosenstiel P."/>
            <person name="Hippler M."/>
            <person name="Laroche J."/>
        </authorList>
    </citation>
    <scope>NUCLEOTIDE SEQUENCE [LARGE SCALE GENOMIC DNA]</scope>
    <source>
        <strain evidence="3 4">CCMP1005</strain>
    </source>
</reference>
<evidence type="ECO:0000313" key="4">
    <source>
        <dbReference type="Proteomes" id="UP000266841"/>
    </source>
</evidence>
<feature type="compositionally biased region" description="Basic and acidic residues" evidence="1">
    <location>
        <begin position="130"/>
        <end position="147"/>
    </location>
</feature>
<dbReference type="Proteomes" id="UP000266841">
    <property type="component" value="Unassembled WGS sequence"/>
</dbReference>
<feature type="signal peptide" evidence="2">
    <location>
        <begin position="1"/>
        <end position="24"/>
    </location>
</feature>
<feature type="compositionally biased region" description="Basic and acidic residues" evidence="1">
    <location>
        <begin position="156"/>
        <end position="203"/>
    </location>
</feature>
<keyword evidence="4" id="KW-1185">Reference proteome</keyword>
<feature type="region of interest" description="Disordered" evidence="1">
    <location>
        <begin position="23"/>
        <end position="72"/>
    </location>
</feature>
<dbReference type="AlphaFoldDB" id="K0RT84"/>
<comment type="caution">
    <text evidence="3">The sequence shown here is derived from an EMBL/GenBank/DDBJ whole genome shotgun (WGS) entry which is preliminary data.</text>
</comment>
<dbReference type="EMBL" id="AGNL01040404">
    <property type="protein sequence ID" value="EJK52106.1"/>
    <property type="molecule type" value="Genomic_DNA"/>
</dbReference>
<evidence type="ECO:0000256" key="1">
    <source>
        <dbReference type="SAM" id="MobiDB-lite"/>
    </source>
</evidence>
<proteinExistence type="predicted"/>